<accession>A0AA96LF29</accession>
<keyword evidence="3" id="KW-1185">Reference proteome</keyword>
<dbReference type="KEGG" id="paun:MJA45_25450"/>
<proteinExistence type="predicted"/>
<dbReference type="Proteomes" id="UP001305702">
    <property type="component" value="Chromosome"/>
</dbReference>
<organism evidence="2 3">
    <name type="scientific">Paenibacillus aurantius</name>
    <dbReference type="NCBI Taxonomy" id="2918900"/>
    <lineage>
        <taxon>Bacteria</taxon>
        <taxon>Bacillati</taxon>
        <taxon>Bacillota</taxon>
        <taxon>Bacilli</taxon>
        <taxon>Bacillales</taxon>
        <taxon>Paenibacillaceae</taxon>
        <taxon>Paenibacillus</taxon>
    </lineage>
</organism>
<evidence type="ECO:0000313" key="2">
    <source>
        <dbReference type="EMBL" id="WNQ10921.1"/>
    </source>
</evidence>
<dbReference type="AlphaFoldDB" id="A0AA96LF29"/>
<keyword evidence="1" id="KW-0812">Transmembrane</keyword>
<name>A0AA96LF29_9BACL</name>
<dbReference type="EMBL" id="CP130318">
    <property type="protein sequence ID" value="WNQ10921.1"/>
    <property type="molecule type" value="Genomic_DNA"/>
</dbReference>
<feature type="transmembrane region" description="Helical" evidence="1">
    <location>
        <begin position="61"/>
        <end position="89"/>
    </location>
</feature>
<sequence length="96" mass="10026">MSNSKQLKWITGGLEAVLGIPFVGGLIVLSLAWVPLGIMLVLHIITLLMASKEGGSRVGSVVGIVTSVIAFIPVVGMIMHILTAVILLIDAARKPV</sequence>
<keyword evidence="1" id="KW-0472">Membrane</keyword>
<protein>
    <submittedName>
        <fullName evidence="2">Uncharacterized protein</fullName>
    </submittedName>
</protein>
<evidence type="ECO:0000313" key="3">
    <source>
        <dbReference type="Proteomes" id="UP001305702"/>
    </source>
</evidence>
<feature type="transmembrane region" description="Helical" evidence="1">
    <location>
        <begin position="20"/>
        <end position="49"/>
    </location>
</feature>
<reference evidence="2 3" key="1">
    <citation type="submission" date="2022-02" db="EMBL/GenBank/DDBJ databases">
        <title>Paenibacillus sp. MBLB1776 Whole Genome Shotgun Sequencing.</title>
        <authorList>
            <person name="Hwang C.Y."/>
            <person name="Cho E.-S."/>
            <person name="Seo M.-J."/>
        </authorList>
    </citation>
    <scope>NUCLEOTIDE SEQUENCE [LARGE SCALE GENOMIC DNA]</scope>
    <source>
        <strain evidence="2 3">MBLB1776</strain>
    </source>
</reference>
<gene>
    <name evidence="2" type="ORF">MJA45_25450</name>
</gene>
<keyword evidence="1" id="KW-1133">Transmembrane helix</keyword>
<dbReference type="RefSeq" id="WP_315604697.1">
    <property type="nucleotide sequence ID" value="NZ_CP130318.1"/>
</dbReference>
<evidence type="ECO:0000256" key="1">
    <source>
        <dbReference type="SAM" id="Phobius"/>
    </source>
</evidence>